<organism evidence="1 2">
    <name type="scientific">Zosterops borbonicus</name>
    <dbReference type="NCBI Taxonomy" id="364589"/>
    <lineage>
        <taxon>Eukaryota</taxon>
        <taxon>Metazoa</taxon>
        <taxon>Chordata</taxon>
        <taxon>Craniata</taxon>
        <taxon>Vertebrata</taxon>
        <taxon>Euteleostomi</taxon>
        <taxon>Archelosauria</taxon>
        <taxon>Archosauria</taxon>
        <taxon>Dinosauria</taxon>
        <taxon>Saurischia</taxon>
        <taxon>Theropoda</taxon>
        <taxon>Coelurosauria</taxon>
        <taxon>Aves</taxon>
        <taxon>Neognathae</taxon>
        <taxon>Neoaves</taxon>
        <taxon>Telluraves</taxon>
        <taxon>Australaves</taxon>
        <taxon>Passeriformes</taxon>
        <taxon>Sylvioidea</taxon>
        <taxon>Zosteropidae</taxon>
        <taxon>Zosterops</taxon>
    </lineage>
</organism>
<dbReference type="OrthoDB" id="8964450at2759"/>
<dbReference type="Proteomes" id="UP000796761">
    <property type="component" value="Unassembled WGS sequence"/>
</dbReference>
<keyword evidence="2" id="KW-1185">Reference proteome</keyword>
<gene>
    <name evidence="1" type="ORF">HGM15179_010714</name>
</gene>
<sequence>MVNNQDLPINGSWQWSSEAAQELLLFAKKVSLSPFSPSAEQSCWDKHGRIHEQAKNFLVFKEMFWFKQNDQSLNLGKVQPIQMKCSTNLRTFKRNSGVVLVFCGISQAFKSQTPEPFSAQYRLGPAQYKLEPLGSSPVQIGSYSPKHLGMRRQGVLVWFGTSSLRITELDWMTHVDLIQSRLFCDVSLVPGLISCNSSNDRSGAGHSLSMSKDGTKLRGTADILQGRDAIPRDPDSLEEWTCQNLVKVGEDPGPSS</sequence>
<name>A0A8K1GE76_9PASS</name>
<accession>A0A8K1GE76</accession>
<protein>
    <submittedName>
        <fullName evidence="1">Uncharacterized protein</fullName>
    </submittedName>
</protein>
<dbReference type="EMBL" id="SWJQ01000317">
    <property type="protein sequence ID" value="TRZ16376.1"/>
    <property type="molecule type" value="Genomic_DNA"/>
</dbReference>
<evidence type="ECO:0000313" key="1">
    <source>
        <dbReference type="EMBL" id="TRZ16376.1"/>
    </source>
</evidence>
<dbReference type="AlphaFoldDB" id="A0A8K1GE76"/>
<reference evidence="1" key="1">
    <citation type="submission" date="2019-04" db="EMBL/GenBank/DDBJ databases">
        <title>Genome assembly of Zosterops borbonicus 15179.</title>
        <authorList>
            <person name="Leroy T."/>
            <person name="Anselmetti Y."/>
            <person name="Tilak M.-K."/>
            <person name="Nabholz B."/>
        </authorList>
    </citation>
    <scope>NUCLEOTIDE SEQUENCE</scope>
    <source>
        <strain evidence="1">HGM_15179</strain>
        <tissue evidence="1">Muscle</tissue>
    </source>
</reference>
<proteinExistence type="predicted"/>
<evidence type="ECO:0000313" key="2">
    <source>
        <dbReference type="Proteomes" id="UP000796761"/>
    </source>
</evidence>
<comment type="caution">
    <text evidence="1">The sequence shown here is derived from an EMBL/GenBank/DDBJ whole genome shotgun (WGS) entry which is preliminary data.</text>
</comment>